<evidence type="ECO:0000313" key="2">
    <source>
        <dbReference type="EMBL" id="OLP90227.1"/>
    </source>
</evidence>
<evidence type="ECO:0000256" key="1">
    <source>
        <dbReference type="SAM" id="MobiDB-lite"/>
    </source>
</evidence>
<accession>A0A1Q9D4Z8</accession>
<feature type="compositionally biased region" description="Acidic residues" evidence="1">
    <location>
        <begin position="514"/>
        <end position="528"/>
    </location>
</feature>
<feature type="region of interest" description="Disordered" evidence="1">
    <location>
        <begin position="338"/>
        <end position="528"/>
    </location>
</feature>
<feature type="compositionally biased region" description="Polar residues" evidence="1">
    <location>
        <begin position="902"/>
        <end position="921"/>
    </location>
</feature>
<feature type="compositionally biased region" description="Polar residues" evidence="1">
    <location>
        <begin position="502"/>
        <end position="512"/>
    </location>
</feature>
<sequence>MVDFSKVPKEWESNATLRKRAMKGRRLMVSTVKDVSQVLGNIKNVAENYDVLFPLVQRMSACGRVDTPAVDDITPLVVEFYSETGFPDTANLEALAHQDAWGIKRCLTLVRRKWSRAETPKDRRAAKLVELYDKAFSSFLMAGGDATSIVRADTDDDDADPYIVPEESDSSAPPLGASEDSVAIMDVDSVPSAGIDAGPPEALALPEAPASEVHGFPEHYSSDDIEPRCLESLLREFDSPVEAHEEPSSSSSGLDLDKVKDLQLYIAAGASKLSQRAQPLQGDAGASGASSFKRIEQSVVVSSGSKGTDALETQVWDGAPAVAARLPEIIDLDTPEKRVKSEAVLELADPESQLAEPVSSIPGEADPSQLAEPASSIPTEADPSPLAKPVSSIPSPKEADPSQLAEPVSSIPKPMELESPHTLGQANPVNTHSPEPTPKPKPVELLYKEDLTPDKAALTRNEQLCLKASDDKATTGRGGRGRGRGRGRSGAPKGTTKPASAATATQDEQPTDQPEGEWNDAEWAEWNEWNEAEWAEWNEWNEAEWADEWNDAEWADEWAEDEWDEQEWAEWQASSGSAPAPETASKGKRKKVKGAVPEEAEVPKQGAKAKAQPKARAVGRARKVTTAIVVHGFLWCVQAAYYLYARTRWLQNEVCPGDADFFETMTMAAQEYVVLRPTLAEAWRALREQASLRLLRMKVFVLCVLLILWNTDLCLHKEIDFIEHFAGSATLTHEARASGFRAAALDKIYGRGLDILEPRYTEFRSVVEGNLMAARKYTTNFARRMLHLFDDLKEQPGILKVQLHSAATGADAMDMFASASYDDMCSDANLREVVIYLRGCRGLQIPPAWRPLLPEKDPETETVRGSTMLAGLQSVKQELPDDPDTLQMMIQEMQAKLVKQQAPGSPTPTVTATETQLQSAGLTAATEEPVQETDDKPCLSDAYMVSISDDENDEDLKADDDQQTMLLQLIQAQQAMIDNLKQQKATAQQPHQLPPAPEPMAREEPQQQVSPPPSSDKNKEPPGQAPAEQQESEKETKEEELKMWRRKYADKVIQWCRENQPAQNIRMNKYDNELEEFWCDKRTSGRHGLSEREGLKESTSASGATDSLVIAGMKGNLEQSWERQTPGKCEIEAPKPAVKDQIPQYMKESVAARDKLSKFIGKLDPDDPAVKLELPKLTEIIDELGKKYDELAAMQAEAKIGSVSDAQLEKIEKVFEHVKRQMSLAISSEVKNRKLKKKETPKRAALSEEKPDAAAEAKHVVTIAEAFSGESDCPALADMAKCPKNDAEKALQSVLQKFDLTLNVPTTKKTFAENVTLPVLLPEDFISGPRLQEFWSRYRAWMPDHEMWTHSHFDTSALVPLMVHGDGGRTFKKDELMVVQFQPVLGFGTRISHPLPKPNNPGVNLGKHTFTTRFLYGVLHKTVYKEDPSSFTRFFDTFMKNLAELYHRGLNLQNKHLHFLVIGVKGDLPFLQKAAHLKRTFLNVRKAPEKASSKPLSGCCHLCLAGTARFPFEEFNRAPKFVETMGACNPYPWSQLPPFVEYIPHVRANPAALLRLDLMHIVHLGVGREYTGSSCVVMLGLYEDATSVSEAIDCLSRDLKQFLRATKRQLHFRCLSRDMLGYANESSFPTGHWSKAADTPVMFEFIIWLLEQHSSKRDQDKLLRVIAAGAHAMGIFMRTVLGAGLWLTRDEASAAYESGHHFLACYSKCASICFERKKCRYNLTPKLHFWHHICLQLQQDLSRAPPLQFFPSPLWDANFADEDFVGRVSRLSRRISPRLQSLRTIGRYLNATRAQLRASQRA</sequence>
<feature type="compositionally biased region" description="Basic and acidic residues" evidence="1">
    <location>
        <begin position="1031"/>
        <end position="1041"/>
    </location>
</feature>
<dbReference type="PANTHER" id="PTHR24216">
    <property type="entry name" value="PAXILLIN-RELATED"/>
    <property type="match status" value="1"/>
</dbReference>
<proteinExistence type="predicted"/>
<evidence type="ECO:0000313" key="3">
    <source>
        <dbReference type="Proteomes" id="UP000186817"/>
    </source>
</evidence>
<name>A0A1Q9D4Z8_SYMMI</name>
<feature type="compositionally biased region" description="Polar residues" evidence="1">
    <location>
        <begin position="981"/>
        <end position="991"/>
    </location>
</feature>
<dbReference type="Proteomes" id="UP000186817">
    <property type="component" value="Unassembled WGS sequence"/>
</dbReference>
<feature type="region of interest" description="Disordered" evidence="1">
    <location>
        <begin position="570"/>
        <end position="613"/>
    </location>
</feature>
<gene>
    <name evidence="2" type="ORF">AK812_SmicGene28223</name>
</gene>
<dbReference type="EMBL" id="LSRX01000722">
    <property type="protein sequence ID" value="OLP90227.1"/>
    <property type="molecule type" value="Genomic_DNA"/>
</dbReference>
<organism evidence="2 3">
    <name type="scientific">Symbiodinium microadriaticum</name>
    <name type="common">Dinoflagellate</name>
    <name type="synonym">Zooxanthella microadriatica</name>
    <dbReference type="NCBI Taxonomy" id="2951"/>
    <lineage>
        <taxon>Eukaryota</taxon>
        <taxon>Sar</taxon>
        <taxon>Alveolata</taxon>
        <taxon>Dinophyceae</taxon>
        <taxon>Suessiales</taxon>
        <taxon>Symbiodiniaceae</taxon>
        <taxon>Symbiodinium</taxon>
    </lineage>
</organism>
<feature type="compositionally biased region" description="Polar residues" evidence="1">
    <location>
        <begin position="422"/>
        <end position="434"/>
    </location>
</feature>
<dbReference type="OrthoDB" id="418825at2759"/>
<keyword evidence="3" id="KW-1185">Reference proteome</keyword>
<reference evidence="2 3" key="1">
    <citation type="submission" date="2016-02" db="EMBL/GenBank/DDBJ databases">
        <title>Genome analysis of coral dinoflagellate symbionts highlights evolutionary adaptations to a symbiotic lifestyle.</title>
        <authorList>
            <person name="Aranda M."/>
            <person name="Li Y."/>
            <person name="Liew Y.J."/>
            <person name="Baumgarten S."/>
            <person name="Simakov O."/>
            <person name="Wilson M."/>
            <person name="Piel J."/>
            <person name="Ashoor H."/>
            <person name="Bougouffa S."/>
            <person name="Bajic V.B."/>
            <person name="Ryu T."/>
            <person name="Ravasi T."/>
            <person name="Bayer T."/>
            <person name="Micklem G."/>
            <person name="Kim H."/>
            <person name="Bhak J."/>
            <person name="Lajeunesse T.C."/>
            <person name="Voolstra C.R."/>
        </authorList>
    </citation>
    <scope>NUCLEOTIDE SEQUENCE [LARGE SCALE GENOMIC DNA]</scope>
    <source>
        <strain evidence="2 3">CCMP2467</strain>
    </source>
</reference>
<feature type="region of interest" description="Disordered" evidence="1">
    <location>
        <begin position="897"/>
        <end position="938"/>
    </location>
</feature>
<protein>
    <submittedName>
        <fullName evidence="2">Uncharacterized protein</fullName>
    </submittedName>
</protein>
<feature type="region of interest" description="Disordered" evidence="1">
    <location>
        <begin position="981"/>
        <end position="1041"/>
    </location>
</feature>
<comment type="caution">
    <text evidence="2">The sequence shown here is derived from an EMBL/GenBank/DDBJ whole genome shotgun (WGS) entry which is preliminary data.</text>
</comment>
<feature type="region of interest" description="Disordered" evidence="1">
    <location>
        <begin position="151"/>
        <end position="178"/>
    </location>
</feature>
<dbReference type="PANTHER" id="PTHR24216:SF8">
    <property type="entry name" value="PAXILLIN, ISOFORM F"/>
    <property type="match status" value="1"/>
</dbReference>